<dbReference type="Proteomes" id="UP000267535">
    <property type="component" value="Unassembled WGS sequence"/>
</dbReference>
<dbReference type="EMBL" id="RQXV01000006">
    <property type="protein sequence ID" value="RRC98901.1"/>
    <property type="molecule type" value="Genomic_DNA"/>
</dbReference>
<gene>
    <name evidence="4" type="ORF">EHS89_12020</name>
</gene>
<dbReference type="RefSeq" id="WP_124926400.1">
    <property type="nucleotide sequence ID" value="NZ_BMOH01000002.1"/>
</dbReference>
<name>A0A3P1SNS9_9GAMM</name>
<dbReference type="AlphaFoldDB" id="A0A3P1SNS9"/>
<dbReference type="PANTHER" id="PTHR32347">
    <property type="entry name" value="EFFLUX SYSTEM COMPONENT YKNX-RELATED"/>
    <property type="match status" value="1"/>
</dbReference>
<reference evidence="4 5" key="1">
    <citation type="submission" date="2018-11" db="EMBL/GenBank/DDBJ databases">
        <title>The draft genome sequence of Amphritea balenae JAMM 1525T.</title>
        <authorList>
            <person name="Fang Z."/>
            <person name="Zhang Y."/>
            <person name="Han X."/>
        </authorList>
    </citation>
    <scope>NUCLEOTIDE SEQUENCE [LARGE SCALE GENOMIC DNA]</scope>
    <source>
        <strain evidence="4 5">JAMM 1525</strain>
    </source>
</reference>
<sequence>MASKQSHRGLLLISIALVLSLLVWAFMPRPLLVDVGKVTRGAMQLTIEDEGKTRVRDAYVVSTPVNGRLLRIDVEPGDRVEKGKTIIAQMLPANPEVLDQRTREQARAAVSSAEASVRLARAKLNKAIADTELSSAELRRITDLKKRSAVSVSALDKAQRKWRTTSAELEMAQATISMRQASLAKARAELITFSPGAVASTATDNDVINILAPHSGSILRVLQESETTLPAGQAILEIGDISKELEVVVELLSTDAVKVRTDDRVIIDNWGGPEVLQGRVAKVEPWGFTKFSALGVEEQRVKATIHFTNPAQQRASLGHGFRVEARIVIWEQSDALIVPSSALFRNESDWAVYTLESGNAELRRVEVGHNNGRKAEVLSGLSENEQVVLYPPAELNSGSRVSARP</sequence>
<comment type="caution">
    <text evidence="4">The sequence shown here is derived from an EMBL/GenBank/DDBJ whole genome shotgun (WGS) entry which is preliminary data.</text>
</comment>
<dbReference type="OrthoDB" id="9791520at2"/>
<evidence type="ECO:0000259" key="3">
    <source>
        <dbReference type="Pfam" id="PF25989"/>
    </source>
</evidence>
<dbReference type="GO" id="GO:0030313">
    <property type="term" value="C:cell envelope"/>
    <property type="evidence" value="ECO:0007669"/>
    <property type="project" value="UniProtKB-SubCell"/>
</dbReference>
<dbReference type="Gene3D" id="2.40.50.100">
    <property type="match status" value="1"/>
</dbReference>
<evidence type="ECO:0000256" key="1">
    <source>
        <dbReference type="ARBA" id="ARBA00004196"/>
    </source>
</evidence>
<comment type="subcellular location">
    <subcellularLocation>
        <location evidence="1">Cell envelope</location>
    </subcellularLocation>
</comment>
<evidence type="ECO:0000256" key="2">
    <source>
        <dbReference type="ARBA" id="ARBA00023054"/>
    </source>
</evidence>
<dbReference type="Gene3D" id="1.10.287.470">
    <property type="entry name" value="Helix hairpin bin"/>
    <property type="match status" value="1"/>
</dbReference>
<proteinExistence type="predicted"/>
<evidence type="ECO:0000313" key="5">
    <source>
        <dbReference type="Proteomes" id="UP000267535"/>
    </source>
</evidence>
<dbReference type="PANTHER" id="PTHR32347:SF29">
    <property type="entry name" value="UPF0194 MEMBRANE PROTEIN YBHG"/>
    <property type="match status" value="1"/>
</dbReference>
<dbReference type="Gene3D" id="2.40.30.170">
    <property type="match status" value="1"/>
</dbReference>
<keyword evidence="5" id="KW-1185">Reference proteome</keyword>
<evidence type="ECO:0000313" key="4">
    <source>
        <dbReference type="EMBL" id="RRC98901.1"/>
    </source>
</evidence>
<dbReference type="Gene3D" id="2.40.420.20">
    <property type="match status" value="1"/>
</dbReference>
<dbReference type="Pfam" id="PF25989">
    <property type="entry name" value="YknX_C"/>
    <property type="match status" value="1"/>
</dbReference>
<dbReference type="InterPro" id="IPR058637">
    <property type="entry name" value="YknX-like_C"/>
</dbReference>
<dbReference type="InterPro" id="IPR050465">
    <property type="entry name" value="UPF0194_transport"/>
</dbReference>
<protein>
    <submittedName>
        <fullName evidence="4">HlyD family efflux transporter periplasmic adaptor subunit</fullName>
    </submittedName>
</protein>
<dbReference type="SUPFAM" id="SSF111369">
    <property type="entry name" value="HlyD-like secretion proteins"/>
    <property type="match status" value="1"/>
</dbReference>
<accession>A0A3P1SNS9</accession>
<keyword evidence="2" id="KW-0175">Coiled coil</keyword>
<feature type="domain" description="YknX-like C-terminal permuted SH3-like" evidence="3">
    <location>
        <begin position="336"/>
        <end position="402"/>
    </location>
</feature>
<organism evidence="4 5">
    <name type="scientific">Amphritea balenae</name>
    <dbReference type="NCBI Taxonomy" id="452629"/>
    <lineage>
        <taxon>Bacteria</taxon>
        <taxon>Pseudomonadati</taxon>
        <taxon>Pseudomonadota</taxon>
        <taxon>Gammaproteobacteria</taxon>
        <taxon>Oceanospirillales</taxon>
        <taxon>Oceanospirillaceae</taxon>
        <taxon>Amphritea</taxon>
    </lineage>
</organism>